<keyword evidence="3" id="KW-1185">Reference proteome</keyword>
<dbReference type="SMART" id="SM00953">
    <property type="entry name" value="RES"/>
    <property type="match status" value="1"/>
</dbReference>
<reference evidence="2 3" key="1">
    <citation type="submission" date="2020-07" db="EMBL/GenBank/DDBJ databases">
        <title>Complete genome sequence for Sandaracinobacter sp. M6.</title>
        <authorList>
            <person name="Tang Y."/>
            <person name="Liu Q."/>
            <person name="Guo Z."/>
            <person name="Lei P."/>
            <person name="Huang B."/>
        </authorList>
    </citation>
    <scope>NUCLEOTIDE SEQUENCE [LARGE SCALE GENOMIC DNA]</scope>
    <source>
        <strain evidence="2 3">M6</strain>
    </source>
</reference>
<dbReference type="AlphaFoldDB" id="A0A7G5IKN1"/>
<gene>
    <name evidence="2" type="ORF">H3309_05480</name>
</gene>
<evidence type="ECO:0000313" key="3">
    <source>
        <dbReference type="Proteomes" id="UP000515292"/>
    </source>
</evidence>
<feature type="domain" description="RES" evidence="1">
    <location>
        <begin position="66"/>
        <end position="199"/>
    </location>
</feature>
<organism evidence="2 3">
    <name type="scientific">Sandaracinobacteroides saxicola</name>
    <dbReference type="NCBI Taxonomy" id="2759707"/>
    <lineage>
        <taxon>Bacteria</taxon>
        <taxon>Pseudomonadati</taxon>
        <taxon>Pseudomonadota</taxon>
        <taxon>Alphaproteobacteria</taxon>
        <taxon>Sphingomonadales</taxon>
        <taxon>Sphingosinicellaceae</taxon>
        <taxon>Sandaracinobacteroides</taxon>
    </lineage>
</organism>
<dbReference type="InterPro" id="IPR014914">
    <property type="entry name" value="RES_dom"/>
</dbReference>
<dbReference type="Pfam" id="PF08808">
    <property type="entry name" value="RES"/>
    <property type="match status" value="1"/>
</dbReference>
<dbReference type="RefSeq" id="WP_182297746.1">
    <property type="nucleotide sequence ID" value="NZ_CP059851.1"/>
</dbReference>
<evidence type="ECO:0000259" key="1">
    <source>
        <dbReference type="SMART" id="SM00953"/>
    </source>
</evidence>
<name>A0A7G5IKN1_9SPHN</name>
<protein>
    <submittedName>
        <fullName evidence="2">RES family NAD+ phosphorylase</fullName>
    </submittedName>
</protein>
<dbReference type="Proteomes" id="UP000515292">
    <property type="component" value="Chromosome"/>
</dbReference>
<dbReference type="KEGG" id="sand:H3309_05480"/>
<dbReference type="EMBL" id="CP059851">
    <property type="protein sequence ID" value="QMW23923.1"/>
    <property type="molecule type" value="Genomic_DNA"/>
</dbReference>
<sequence length="235" mass="25840">MNPPTPADFRPYAGLAWRLVEGQHRISTNRLTDSGADQARLETLLESAKPHLPAAAQHLPWLLASPFRYGHASASRFRAAHEKPGIFYAADNAVTPIWESAYHRLRFFARAPGATPPTGAVDHSLFNVPIRTDRLLDLTLPPFDKERWTHPDDYAPTQAFAAQARSIATAALRAPSARHPGGITLPILDPAVFIGPPSIAESWSFRHEGDTIVAIPAFPSTRLLRFTYARFGLPA</sequence>
<accession>A0A7G5IKN1</accession>
<evidence type="ECO:0000313" key="2">
    <source>
        <dbReference type="EMBL" id="QMW23923.1"/>
    </source>
</evidence>
<proteinExistence type="predicted"/>